<dbReference type="GO" id="GO:0005634">
    <property type="term" value="C:nucleus"/>
    <property type="evidence" value="ECO:0007669"/>
    <property type="project" value="UniProtKB-SubCell"/>
</dbReference>
<evidence type="ECO:0000259" key="16">
    <source>
        <dbReference type="PROSITE" id="PS50950"/>
    </source>
</evidence>
<keyword evidence="11" id="KW-0539">Nucleus</keyword>
<evidence type="ECO:0000313" key="17">
    <source>
        <dbReference type="EMBL" id="KAK7869165.1"/>
    </source>
</evidence>
<evidence type="ECO:0000256" key="13">
    <source>
        <dbReference type="PROSITE-ProRule" id="PRU00309"/>
    </source>
</evidence>
<reference evidence="17 18" key="1">
    <citation type="submission" date="2024-03" db="EMBL/GenBank/DDBJ databases">
        <title>The genome assembly and annotation of the cricket Gryllus longicercus Weissman &amp; Gray.</title>
        <authorList>
            <person name="Szrajer S."/>
            <person name="Gray D."/>
            <person name="Ylla G."/>
        </authorList>
    </citation>
    <scope>NUCLEOTIDE SEQUENCE [LARGE SCALE GENOMIC DNA]</scope>
    <source>
        <strain evidence="17">DAG 2021-001</strain>
        <tissue evidence="17">Whole body minus gut</tissue>
    </source>
</reference>
<evidence type="ECO:0000256" key="4">
    <source>
        <dbReference type="ARBA" id="ARBA00022771"/>
    </source>
</evidence>
<evidence type="ECO:0000259" key="15">
    <source>
        <dbReference type="PROSITE" id="PS50097"/>
    </source>
</evidence>
<feature type="compositionally biased region" description="Polar residues" evidence="14">
    <location>
        <begin position="165"/>
        <end position="180"/>
    </location>
</feature>
<feature type="compositionally biased region" description="Polar residues" evidence="14">
    <location>
        <begin position="216"/>
        <end position="260"/>
    </location>
</feature>
<evidence type="ECO:0000256" key="3">
    <source>
        <dbReference type="ARBA" id="ARBA00022723"/>
    </source>
</evidence>
<proteinExistence type="predicted"/>
<dbReference type="Gene3D" id="3.30.710.10">
    <property type="entry name" value="Potassium Channel Kv1.1, Chain A"/>
    <property type="match status" value="1"/>
</dbReference>
<dbReference type="GO" id="GO:0006357">
    <property type="term" value="P:regulation of transcription by RNA polymerase II"/>
    <property type="evidence" value="ECO:0007669"/>
    <property type="project" value="TreeGrafter"/>
</dbReference>
<keyword evidence="8" id="KW-0805">Transcription regulation</keyword>
<evidence type="ECO:0000256" key="6">
    <source>
        <dbReference type="ARBA" id="ARBA00022833"/>
    </source>
</evidence>
<keyword evidence="18" id="KW-1185">Reference proteome</keyword>
<dbReference type="GO" id="GO:0007464">
    <property type="term" value="P:R3/R4 cell fate commitment"/>
    <property type="evidence" value="ECO:0007669"/>
    <property type="project" value="UniProtKB-ARBA"/>
</dbReference>
<dbReference type="PROSITE" id="PS50950">
    <property type="entry name" value="ZF_THAP"/>
    <property type="match status" value="1"/>
</dbReference>
<feature type="domain" description="THAP-type" evidence="16">
    <location>
        <begin position="397"/>
        <end position="482"/>
    </location>
</feature>
<evidence type="ECO:0000256" key="11">
    <source>
        <dbReference type="ARBA" id="ARBA00023242"/>
    </source>
</evidence>
<organism evidence="17 18">
    <name type="scientific">Gryllus longicercus</name>
    <dbReference type="NCBI Taxonomy" id="2509291"/>
    <lineage>
        <taxon>Eukaryota</taxon>
        <taxon>Metazoa</taxon>
        <taxon>Ecdysozoa</taxon>
        <taxon>Arthropoda</taxon>
        <taxon>Hexapoda</taxon>
        <taxon>Insecta</taxon>
        <taxon>Pterygota</taxon>
        <taxon>Neoptera</taxon>
        <taxon>Polyneoptera</taxon>
        <taxon>Orthoptera</taxon>
        <taxon>Ensifera</taxon>
        <taxon>Gryllidea</taxon>
        <taxon>Grylloidea</taxon>
        <taxon>Gryllidae</taxon>
        <taxon>Gryllinae</taxon>
        <taxon>Gryllus</taxon>
    </lineage>
</organism>
<sequence>MHSEQQFCLRWNDHQSTLVAIFEALLDSNTLVDCTLAAEGQCLRAHKVVLSACSPYFQLLLSQHTDKHPIVILKDVKFEELKAMVEYMYRGEVNIPQDQLGPLLKAAESLQIRGLGGASNKETSGKSDKSVPFHKEGEKKRLPPQSGSISPPPRPLSSGAVGDQPRSNQTAATRRGSVSPTPRKRSRPLRTTDGTDAHSSSEPCDPSSQSHPSLVPDTSSIPNLPSLSALNQSTVSASNSDWTDMNTGKASSLPTSSSVESIPPLAPLSSSFSDSVGESSGNRKWPEIRLKGTSSPAHTNPLSEAAAGDSQKLLPVSEILLVPKTEYVEVEDDSLPQAMLEDVHDMDVSGPSHADGSGGSAAFVPWLENLEGMVDEASGQDMAAAYRASQDQIRVRKGNTCCSVAGCTTSYRNSAKSVKFYRFPARKHDQPLRQLWIDCINRNVGFKKPWQPTKYSRICSKHFIGNRKSFDPRSPSYAPTLFSK</sequence>
<evidence type="ECO:0000256" key="12">
    <source>
        <dbReference type="ARBA" id="ARBA00037382"/>
    </source>
</evidence>
<dbReference type="InterPro" id="IPR051095">
    <property type="entry name" value="Dros_DevTransReg"/>
</dbReference>
<evidence type="ECO:0000256" key="7">
    <source>
        <dbReference type="ARBA" id="ARBA00022902"/>
    </source>
</evidence>
<dbReference type="PANTHER" id="PTHR23110:SF111">
    <property type="entry name" value="LONGITUDINALS LACKING PROTEIN, ISOFORMS F_I_K_T"/>
    <property type="match status" value="1"/>
</dbReference>
<dbReference type="SUPFAM" id="SSF54695">
    <property type="entry name" value="POZ domain"/>
    <property type="match status" value="1"/>
</dbReference>
<dbReference type="GO" id="GO:0035167">
    <property type="term" value="P:larval lymph gland hemopoiesis"/>
    <property type="evidence" value="ECO:0007669"/>
    <property type="project" value="UniProtKB-ARBA"/>
</dbReference>
<keyword evidence="6" id="KW-0862">Zinc</keyword>
<keyword evidence="4 13" id="KW-0863">Zinc-finger</keyword>
<dbReference type="Pfam" id="PF05485">
    <property type="entry name" value="THAP"/>
    <property type="match status" value="1"/>
</dbReference>
<evidence type="ECO:0000256" key="10">
    <source>
        <dbReference type="ARBA" id="ARBA00023163"/>
    </source>
</evidence>
<dbReference type="GO" id="GO:0003677">
    <property type="term" value="F:DNA binding"/>
    <property type="evidence" value="ECO:0007669"/>
    <property type="project" value="UniProtKB-UniRule"/>
</dbReference>
<name>A0AAN9VW37_9ORTH</name>
<evidence type="ECO:0000313" key="18">
    <source>
        <dbReference type="Proteomes" id="UP001378592"/>
    </source>
</evidence>
<dbReference type="GO" id="GO:0045476">
    <property type="term" value="P:nurse cell apoptotic process"/>
    <property type="evidence" value="ECO:0007669"/>
    <property type="project" value="UniProtKB-ARBA"/>
</dbReference>
<dbReference type="GO" id="GO:0016199">
    <property type="term" value="P:axon midline choice point recognition"/>
    <property type="evidence" value="ECO:0007669"/>
    <property type="project" value="UniProtKB-ARBA"/>
</dbReference>
<dbReference type="GO" id="GO:0045467">
    <property type="term" value="P:R7 cell development"/>
    <property type="evidence" value="ECO:0007669"/>
    <property type="project" value="UniProtKB-ARBA"/>
</dbReference>
<keyword evidence="7" id="KW-0524">Neurogenesis</keyword>
<gene>
    <name evidence="17" type="ORF">R5R35_006620</name>
</gene>
<keyword evidence="2" id="KW-0217">Developmental protein</keyword>
<keyword evidence="10" id="KW-0804">Transcription</keyword>
<feature type="domain" description="BTB" evidence="15">
    <location>
        <begin position="32"/>
        <end position="97"/>
    </location>
</feature>
<protein>
    <recommendedName>
        <fullName evidence="19">BTB domain-containing protein</fullName>
    </recommendedName>
</protein>
<dbReference type="GO" id="GO:0007526">
    <property type="term" value="P:larval somatic muscle development"/>
    <property type="evidence" value="ECO:0007669"/>
    <property type="project" value="UniProtKB-ARBA"/>
</dbReference>
<evidence type="ECO:0000256" key="1">
    <source>
        <dbReference type="ARBA" id="ARBA00004123"/>
    </source>
</evidence>
<comment type="subcellular location">
    <subcellularLocation>
        <location evidence="1">Nucleus</location>
    </subcellularLocation>
</comment>
<dbReference type="InterPro" id="IPR000210">
    <property type="entry name" value="BTB/POZ_dom"/>
</dbReference>
<feature type="region of interest" description="Disordered" evidence="14">
    <location>
        <begin position="116"/>
        <end position="309"/>
    </location>
</feature>
<evidence type="ECO:0000256" key="2">
    <source>
        <dbReference type="ARBA" id="ARBA00022473"/>
    </source>
</evidence>
<dbReference type="SMART" id="SM00980">
    <property type="entry name" value="THAP"/>
    <property type="match status" value="1"/>
</dbReference>
<evidence type="ECO:0000256" key="8">
    <source>
        <dbReference type="ARBA" id="ARBA00023015"/>
    </source>
</evidence>
<dbReference type="Proteomes" id="UP001378592">
    <property type="component" value="Unassembled WGS sequence"/>
</dbReference>
<dbReference type="PANTHER" id="PTHR23110">
    <property type="entry name" value="BTB DOMAIN TRANSCRIPTION FACTOR"/>
    <property type="match status" value="1"/>
</dbReference>
<dbReference type="PROSITE" id="PS50097">
    <property type="entry name" value="BTB"/>
    <property type="match status" value="1"/>
</dbReference>
<dbReference type="AlphaFoldDB" id="A0AAN9VW37"/>
<dbReference type="GO" id="GO:0008406">
    <property type="term" value="P:gonad development"/>
    <property type="evidence" value="ECO:0007669"/>
    <property type="project" value="UniProtKB-ARBA"/>
</dbReference>
<dbReference type="InterPro" id="IPR006612">
    <property type="entry name" value="THAP_Znf"/>
</dbReference>
<feature type="compositionally biased region" description="Low complexity" evidence="14">
    <location>
        <begin position="200"/>
        <end position="210"/>
    </location>
</feature>
<evidence type="ECO:0000256" key="5">
    <source>
        <dbReference type="ARBA" id="ARBA00022782"/>
    </source>
</evidence>
<comment type="function">
    <text evidence="12">Putative transcription factor required for axon growth and guidance in the central and peripheral nervous systems. Repels CNS axons away from the midline by promoting the expression of the midline repellent sli and its receptor robo.</text>
</comment>
<dbReference type="GO" id="GO:0008270">
    <property type="term" value="F:zinc ion binding"/>
    <property type="evidence" value="ECO:0007669"/>
    <property type="project" value="UniProtKB-KW"/>
</dbReference>
<feature type="compositionally biased region" description="Basic and acidic residues" evidence="14">
    <location>
        <begin position="123"/>
        <end position="141"/>
    </location>
</feature>
<dbReference type="Pfam" id="PF00651">
    <property type="entry name" value="BTB"/>
    <property type="match status" value="1"/>
</dbReference>
<comment type="caution">
    <text evidence="17">The sequence shown here is derived from an EMBL/GenBank/DDBJ whole genome shotgun (WGS) entry which is preliminary data.</text>
</comment>
<dbReference type="EMBL" id="JAZDUA010000079">
    <property type="protein sequence ID" value="KAK7869165.1"/>
    <property type="molecule type" value="Genomic_DNA"/>
</dbReference>
<dbReference type="SUPFAM" id="SSF57716">
    <property type="entry name" value="Glucocorticoid receptor-like (DNA-binding domain)"/>
    <property type="match status" value="1"/>
</dbReference>
<keyword evidence="5" id="KW-0221">Differentiation</keyword>
<keyword evidence="3" id="KW-0479">Metal-binding</keyword>
<evidence type="ECO:0000256" key="14">
    <source>
        <dbReference type="SAM" id="MobiDB-lite"/>
    </source>
</evidence>
<feature type="compositionally biased region" description="Polar residues" evidence="14">
    <location>
        <begin position="292"/>
        <end position="302"/>
    </location>
</feature>
<dbReference type="GO" id="GO:0048813">
    <property type="term" value="P:dendrite morphogenesis"/>
    <property type="evidence" value="ECO:0007669"/>
    <property type="project" value="UniProtKB-ARBA"/>
</dbReference>
<accession>A0AAN9VW37</accession>
<evidence type="ECO:0008006" key="19">
    <source>
        <dbReference type="Google" id="ProtNLM"/>
    </source>
</evidence>
<dbReference type="SMART" id="SM00225">
    <property type="entry name" value="BTB"/>
    <property type="match status" value="1"/>
</dbReference>
<dbReference type="CDD" id="cd18315">
    <property type="entry name" value="BTB_POZ_BAB-like"/>
    <property type="match status" value="1"/>
</dbReference>
<feature type="compositionally biased region" description="Low complexity" evidence="14">
    <location>
        <begin position="269"/>
        <end position="280"/>
    </location>
</feature>
<keyword evidence="9 13" id="KW-0238">DNA-binding</keyword>
<evidence type="ECO:0000256" key="9">
    <source>
        <dbReference type="ARBA" id="ARBA00023125"/>
    </source>
</evidence>
<dbReference type="InterPro" id="IPR011333">
    <property type="entry name" value="SKP1/BTB/POZ_sf"/>
</dbReference>